<dbReference type="GO" id="GO:0005829">
    <property type="term" value="C:cytosol"/>
    <property type="evidence" value="ECO:0007669"/>
    <property type="project" value="TreeGrafter"/>
</dbReference>
<evidence type="ECO:0000259" key="2">
    <source>
        <dbReference type="Pfam" id="PF00881"/>
    </source>
</evidence>
<dbReference type="GO" id="GO:0046256">
    <property type="term" value="P:2,4,6-trinitrotoluene catabolic process"/>
    <property type="evidence" value="ECO:0007669"/>
    <property type="project" value="TreeGrafter"/>
</dbReference>
<organism evidence="3 4">
    <name type="scientific">Pseudobacteroides cellulosolvens ATCC 35603 = DSM 2933</name>
    <dbReference type="NCBI Taxonomy" id="398512"/>
    <lineage>
        <taxon>Bacteria</taxon>
        <taxon>Bacillati</taxon>
        <taxon>Bacillota</taxon>
        <taxon>Clostridia</taxon>
        <taxon>Eubacteriales</taxon>
        <taxon>Oscillospiraceae</taxon>
        <taxon>Pseudobacteroides</taxon>
    </lineage>
</organism>
<dbReference type="Pfam" id="PF00881">
    <property type="entry name" value="Nitroreductase"/>
    <property type="match status" value="1"/>
</dbReference>
<dbReference type="GO" id="GO:0046857">
    <property type="term" value="F:oxidoreductase activity, acting on other nitrogenous compounds as donors, with NAD or NADP as acceptor"/>
    <property type="evidence" value="ECO:0007669"/>
    <property type="project" value="TreeGrafter"/>
</dbReference>
<evidence type="ECO:0000313" key="4">
    <source>
        <dbReference type="Proteomes" id="UP000036923"/>
    </source>
</evidence>
<evidence type="ECO:0000313" key="3">
    <source>
        <dbReference type="EMBL" id="KNY24764.1"/>
    </source>
</evidence>
<dbReference type="OrthoDB" id="9783470at2"/>
<dbReference type="PANTHER" id="PTHR23026">
    <property type="entry name" value="NADPH NITROREDUCTASE"/>
    <property type="match status" value="1"/>
</dbReference>
<gene>
    <name evidence="3" type="ORF">Bccel_0021</name>
</gene>
<dbReference type="STRING" id="398512.Bccel_0021"/>
<dbReference type="InterPro" id="IPR000415">
    <property type="entry name" value="Nitroreductase-like"/>
</dbReference>
<dbReference type="RefSeq" id="WP_036939285.1">
    <property type="nucleotide sequence ID" value="NZ_JQKC01000009.1"/>
</dbReference>
<dbReference type="InterPro" id="IPR029479">
    <property type="entry name" value="Nitroreductase"/>
</dbReference>
<dbReference type="AlphaFoldDB" id="A0A0L6JGD7"/>
<dbReference type="PANTHER" id="PTHR23026:SF125">
    <property type="entry name" value="OXYGEN-INSENSITIVE NAD(P)H NITROREDUCTASE"/>
    <property type="match status" value="1"/>
</dbReference>
<sequence>MSNFAKNETLKTILKRRSIRNFKLEQIKDEELLSILEAAKYAPSAMGQQPWHFTVIQSKEVIAKLNEFGKKVFLNSGVERFVEWGKAANFSLIYHAPTYIIVSGDVNAIAPVNDISLAIGNMFIAAESLGLGTVWIHAVNHLKAIDEGRKLFKELRIPEGYEPFGSLALGYNGGDIPEPAPRREGTVNIIK</sequence>
<dbReference type="EMBL" id="LGTC01000001">
    <property type="protein sequence ID" value="KNY24764.1"/>
    <property type="molecule type" value="Genomic_DNA"/>
</dbReference>
<dbReference type="InterPro" id="IPR050627">
    <property type="entry name" value="Nitroreductase/BluB"/>
</dbReference>
<dbReference type="Gene3D" id="3.40.109.10">
    <property type="entry name" value="NADH Oxidase"/>
    <property type="match status" value="1"/>
</dbReference>
<keyword evidence="1" id="KW-0520">NAD</keyword>
<evidence type="ECO:0000256" key="1">
    <source>
        <dbReference type="ARBA" id="ARBA00023027"/>
    </source>
</evidence>
<keyword evidence="4" id="KW-1185">Reference proteome</keyword>
<comment type="caution">
    <text evidence="3">The sequence shown here is derived from an EMBL/GenBank/DDBJ whole genome shotgun (WGS) entry which is preliminary data.</text>
</comment>
<proteinExistence type="predicted"/>
<dbReference type="Proteomes" id="UP000036923">
    <property type="component" value="Unassembled WGS sequence"/>
</dbReference>
<protein>
    <submittedName>
        <fullName evidence="3">Nitroreductase</fullName>
    </submittedName>
</protein>
<dbReference type="eggNOG" id="COG0778">
    <property type="taxonomic scope" value="Bacteria"/>
</dbReference>
<name>A0A0L6JGD7_9FIRM</name>
<accession>A0A0L6JGD7</accession>
<dbReference type="SUPFAM" id="SSF55469">
    <property type="entry name" value="FMN-dependent nitroreductase-like"/>
    <property type="match status" value="1"/>
</dbReference>
<feature type="domain" description="Nitroreductase" evidence="2">
    <location>
        <begin position="13"/>
        <end position="171"/>
    </location>
</feature>
<reference evidence="4" key="1">
    <citation type="submission" date="2015-07" db="EMBL/GenBank/DDBJ databases">
        <title>Near-Complete Genome Sequence of the Cellulolytic Bacterium Bacteroides (Pseudobacteroides) cellulosolvens ATCC 35603.</title>
        <authorList>
            <person name="Dassa B."/>
            <person name="Utturkar S.M."/>
            <person name="Klingeman D.M."/>
            <person name="Hurt R.A."/>
            <person name="Keller M."/>
            <person name="Xu J."/>
            <person name="Reddy Y.H.K."/>
            <person name="Borovok I."/>
            <person name="Grinberg I.R."/>
            <person name="Lamed R."/>
            <person name="Zhivin O."/>
            <person name="Bayer E.A."/>
            <person name="Brown S.D."/>
        </authorList>
    </citation>
    <scope>NUCLEOTIDE SEQUENCE [LARGE SCALE GENOMIC DNA]</scope>
    <source>
        <strain evidence="4">DSM 2933</strain>
    </source>
</reference>